<dbReference type="Proteomes" id="UP000176504">
    <property type="component" value="Unassembled WGS sequence"/>
</dbReference>
<dbReference type="PIRSF" id="PIRSF029416">
    <property type="entry name" value="UCP029416_PTP"/>
    <property type="match status" value="1"/>
</dbReference>
<protein>
    <recommendedName>
        <fullName evidence="3">Phosphotyrosine protein phosphatase I domain-containing protein</fullName>
    </recommendedName>
</protein>
<dbReference type="AlphaFoldDB" id="A0A1F4VEC0"/>
<dbReference type="InterPro" id="IPR016919">
    <property type="entry name" value="UCP029416_PTP"/>
</dbReference>
<name>A0A1F4VEC0_UNCKA</name>
<dbReference type="InterPro" id="IPR036196">
    <property type="entry name" value="Ptyr_pPase_sf"/>
</dbReference>
<accession>A0A1F4VEC0</accession>
<proteinExistence type="predicted"/>
<dbReference type="SUPFAM" id="SSF52788">
    <property type="entry name" value="Phosphotyrosine protein phosphatases I"/>
    <property type="match status" value="1"/>
</dbReference>
<evidence type="ECO:0008006" key="3">
    <source>
        <dbReference type="Google" id="ProtNLM"/>
    </source>
</evidence>
<gene>
    <name evidence="1" type="ORF">A3A78_01295</name>
</gene>
<dbReference type="Gene3D" id="3.40.50.2300">
    <property type="match status" value="1"/>
</dbReference>
<reference evidence="1 2" key="1">
    <citation type="journal article" date="2016" name="Nat. Commun.">
        <title>Thousands of microbial genomes shed light on interconnected biogeochemical processes in an aquifer system.</title>
        <authorList>
            <person name="Anantharaman K."/>
            <person name="Brown C.T."/>
            <person name="Hug L.A."/>
            <person name="Sharon I."/>
            <person name="Castelle C.J."/>
            <person name="Probst A.J."/>
            <person name="Thomas B.C."/>
            <person name="Singh A."/>
            <person name="Wilkins M.J."/>
            <person name="Karaoz U."/>
            <person name="Brodie E.L."/>
            <person name="Williams K.H."/>
            <person name="Hubbard S.S."/>
            <person name="Banfield J.F."/>
        </authorList>
    </citation>
    <scope>NUCLEOTIDE SEQUENCE [LARGE SCALE GENOMIC DNA]</scope>
</reference>
<organism evidence="1 2">
    <name type="scientific">candidate division WWE3 bacterium RIFCSPLOWO2_01_FULL_41_18</name>
    <dbReference type="NCBI Taxonomy" id="1802625"/>
    <lineage>
        <taxon>Bacteria</taxon>
        <taxon>Katanobacteria</taxon>
    </lineage>
</organism>
<dbReference type="EMBL" id="MEVI01000002">
    <property type="protein sequence ID" value="OGC55591.1"/>
    <property type="molecule type" value="Genomic_DNA"/>
</dbReference>
<evidence type="ECO:0000313" key="1">
    <source>
        <dbReference type="EMBL" id="OGC55591.1"/>
    </source>
</evidence>
<sequence length="111" mass="13102">MKLLFVCSNNKDRSTTAEDLYKNDPRFQVKSAGTELGATQPVTKELVNWADTVVVMSDKEDRHAFKLYQKFPYLRPMKKRIIDFNIPDNYIRGDPELVKLIQERMERYFPV</sequence>
<comment type="caution">
    <text evidence="1">The sequence shown here is derived from an EMBL/GenBank/DDBJ whole genome shotgun (WGS) entry which is preliminary data.</text>
</comment>
<evidence type="ECO:0000313" key="2">
    <source>
        <dbReference type="Proteomes" id="UP000176504"/>
    </source>
</evidence>